<dbReference type="GO" id="GO:0005886">
    <property type="term" value="C:plasma membrane"/>
    <property type="evidence" value="ECO:0007669"/>
    <property type="project" value="TreeGrafter"/>
</dbReference>
<dbReference type="CDD" id="cd03255">
    <property type="entry name" value="ABC_MJ0796_LolCDE_FtsE"/>
    <property type="match status" value="1"/>
</dbReference>
<protein>
    <submittedName>
        <fullName evidence="8">ATP-binding cassette domain-containing protein</fullName>
    </submittedName>
</protein>
<keyword evidence="2" id="KW-0472">Membrane</keyword>
<dbReference type="GO" id="GO:0098796">
    <property type="term" value="C:membrane protein complex"/>
    <property type="evidence" value="ECO:0007669"/>
    <property type="project" value="UniProtKB-ARBA"/>
</dbReference>
<dbReference type="PANTHER" id="PTHR24220">
    <property type="entry name" value="IMPORT ATP-BINDING PROTEIN"/>
    <property type="match status" value="1"/>
</dbReference>
<dbReference type="EMBL" id="WWEN01000002">
    <property type="protein sequence ID" value="MYM54091.1"/>
    <property type="molecule type" value="Genomic_DNA"/>
</dbReference>
<dbReference type="Proteomes" id="UP000479043">
    <property type="component" value="Unassembled WGS sequence"/>
</dbReference>
<feature type="region of interest" description="Disordered" evidence="6">
    <location>
        <begin position="221"/>
        <end position="241"/>
    </location>
</feature>
<evidence type="ECO:0000256" key="3">
    <source>
        <dbReference type="ARBA" id="ARBA00022741"/>
    </source>
</evidence>
<evidence type="ECO:0000256" key="5">
    <source>
        <dbReference type="ARBA" id="ARBA00038388"/>
    </source>
</evidence>
<feature type="domain" description="ABC transporter" evidence="7">
    <location>
        <begin position="2"/>
        <end position="240"/>
    </location>
</feature>
<dbReference type="PROSITE" id="PS50893">
    <property type="entry name" value="ABC_TRANSPORTER_2"/>
    <property type="match status" value="1"/>
</dbReference>
<dbReference type="InterPro" id="IPR015854">
    <property type="entry name" value="ABC_transpr_LolD-like"/>
</dbReference>
<comment type="similarity">
    <text evidence="5">Belongs to the ABC transporter superfamily. Macrolide exporter (TC 3.A.1.122) family.</text>
</comment>
<reference evidence="8 9" key="1">
    <citation type="submission" date="2020-01" db="EMBL/GenBank/DDBJ databases">
        <authorList>
            <person name="Chen S."/>
        </authorList>
    </citation>
    <scope>NUCLEOTIDE SEQUENCE [LARGE SCALE GENOMIC DNA]</scope>
    <source>
        <strain evidence="8 9">GS-10</strain>
    </source>
</reference>
<accession>A0A6L8LDH8</accession>
<dbReference type="SUPFAM" id="SSF52540">
    <property type="entry name" value="P-loop containing nucleoside triphosphate hydrolases"/>
    <property type="match status" value="1"/>
</dbReference>
<evidence type="ECO:0000256" key="1">
    <source>
        <dbReference type="ARBA" id="ARBA00022448"/>
    </source>
</evidence>
<name>A0A6L8LDH8_9RHOB</name>
<dbReference type="Pfam" id="PF00005">
    <property type="entry name" value="ABC_tran"/>
    <property type="match status" value="1"/>
</dbReference>
<evidence type="ECO:0000256" key="2">
    <source>
        <dbReference type="ARBA" id="ARBA00022519"/>
    </source>
</evidence>
<keyword evidence="2" id="KW-1003">Cell membrane</keyword>
<evidence type="ECO:0000259" key="7">
    <source>
        <dbReference type="PROSITE" id="PS50893"/>
    </source>
</evidence>
<sequence length="252" mass="27208">MIEAKGLTKDYISGSGPVPALREVDLRIGPGEFVAIMGPSGSGKSTLMNLLGLLDTPSGGQLLFEGRDVSKLDADHRAEIRSKRIGFVFQSYNLLPRLTAYENVELPMIYAGIDRISREKRVSEALSAVGLGHRMGHWPAQLSGGEQQRVAIARSMVSDPALVLADEPTGALDSVTGDAIMQLFDRLNAKGVSIVLVTHDRGIGAQAGRVLRLADGRITGDGTLPATRAEPREAPPKNAGFFKHWTWDEKKR</sequence>
<gene>
    <name evidence="8" type="ORF">GR167_02155</name>
</gene>
<organism evidence="8 9">
    <name type="scientific">Thalassovita mangrovi</name>
    <dbReference type="NCBI Taxonomy" id="2692236"/>
    <lineage>
        <taxon>Bacteria</taxon>
        <taxon>Pseudomonadati</taxon>
        <taxon>Pseudomonadota</taxon>
        <taxon>Alphaproteobacteria</taxon>
        <taxon>Rhodobacterales</taxon>
        <taxon>Roseobacteraceae</taxon>
        <taxon>Thalassovita</taxon>
    </lineage>
</organism>
<evidence type="ECO:0000256" key="6">
    <source>
        <dbReference type="SAM" id="MobiDB-lite"/>
    </source>
</evidence>
<dbReference type="PROSITE" id="PS00211">
    <property type="entry name" value="ABC_TRANSPORTER_1"/>
    <property type="match status" value="1"/>
</dbReference>
<dbReference type="GO" id="GO:0005524">
    <property type="term" value="F:ATP binding"/>
    <property type="evidence" value="ECO:0007669"/>
    <property type="project" value="UniProtKB-KW"/>
</dbReference>
<dbReference type="GO" id="GO:0016887">
    <property type="term" value="F:ATP hydrolysis activity"/>
    <property type="evidence" value="ECO:0007669"/>
    <property type="project" value="InterPro"/>
</dbReference>
<keyword evidence="4 8" id="KW-0067">ATP-binding</keyword>
<dbReference type="InterPro" id="IPR027417">
    <property type="entry name" value="P-loop_NTPase"/>
</dbReference>
<keyword evidence="9" id="KW-1185">Reference proteome</keyword>
<evidence type="ECO:0000313" key="9">
    <source>
        <dbReference type="Proteomes" id="UP000479043"/>
    </source>
</evidence>
<keyword evidence="2" id="KW-0997">Cell inner membrane</keyword>
<dbReference type="InterPro" id="IPR003439">
    <property type="entry name" value="ABC_transporter-like_ATP-bd"/>
</dbReference>
<dbReference type="InterPro" id="IPR017871">
    <property type="entry name" value="ABC_transporter-like_CS"/>
</dbReference>
<dbReference type="SMART" id="SM00382">
    <property type="entry name" value="AAA"/>
    <property type="match status" value="1"/>
</dbReference>
<dbReference type="PANTHER" id="PTHR24220:SF86">
    <property type="entry name" value="ABC TRANSPORTER ABCH.1"/>
    <property type="match status" value="1"/>
</dbReference>
<dbReference type="InterPro" id="IPR017911">
    <property type="entry name" value="MacB-like_ATP-bd"/>
</dbReference>
<dbReference type="GO" id="GO:0022857">
    <property type="term" value="F:transmembrane transporter activity"/>
    <property type="evidence" value="ECO:0007669"/>
    <property type="project" value="TreeGrafter"/>
</dbReference>
<dbReference type="InterPro" id="IPR003593">
    <property type="entry name" value="AAA+_ATPase"/>
</dbReference>
<evidence type="ECO:0000256" key="4">
    <source>
        <dbReference type="ARBA" id="ARBA00022840"/>
    </source>
</evidence>
<proteinExistence type="inferred from homology"/>
<comment type="caution">
    <text evidence="8">The sequence shown here is derived from an EMBL/GenBank/DDBJ whole genome shotgun (WGS) entry which is preliminary data.</text>
</comment>
<evidence type="ECO:0000313" key="8">
    <source>
        <dbReference type="EMBL" id="MYM54091.1"/>
    </source>
</evidence>
<dbReference type="AlphaFoldDB" id="A0A6L8LDH8"/>
<dbReference type="Gene3D" id="3.40.50.300">
    <property type="entry name" value="P-loop containing nucleotide triphosphate hydrolases"/>
    <property type="match status" value="1"/>
</dbReference>
<keyword evidence="3" id="KW-0547">Nucleotide-binding</keyword>
<dbReference type="FunFam" id="3.40.50.300:FF:000032">
    <property type="entry name" value="Export ABC transporter ATP-binding protein"/>
    <property type="match status" value="1"/>
</dbReference>
<keyword evidence="1" id="KW-0813">Transport</keyword>